<gene>
    <name evidence="2" type="ORF">DPX16_4415</name>
</gene>
<name>A0A3N0XI09_ANAGA</name>
<dbReference type="AlphaFoldDB" id="A0A3N0XI09"/>
<keyword evidence="3" id="KW-1185">Reference proteome</keyword>
<dbReference type="EMBL" id="RJVU01075378">
    <property type="protein sequence ID" value="ROI16381.1"/>
    <property type="molecule type" value="Genomic_DNA"/>
</dbReference>
<accession>A0A3N0XI09</accession>
<reference evidence="2 3" key="1">
    <citation type="submission" date="2018-10" db="EMBL/GenBank/DDBJ databases">
        <title>Genome assembly for a Yunnan-Guizhou Plateau 3E fish, Anabarilius grahami (Regan), and its evolutionary and genetic applications.</title>
        <authorList>
            <person name="Jiang W."/>
        </authorList>
    </citation>
    <scope>NUCLEOTIDE SEQUENCE [LARGE SCALE GENOMIC DNA]</scope>
    <source>
        <strain evidence="2">AG-KIZ</strain>
        <tissue evidence="2">Muscle</tissue>
    </source>
</reference>
<evidence type="ECO:0000313" key="2">
    <source>
        <dbReference type="EMBL" id="ROI16381.1"/>
    </source>
</evidence>
<dbReference type="Proteomes" id="UP000281406">
    <property type="component" value="Unassembled WGS sequence"/>
</dbReference>
<evidence type="ECO:0000313" key="3">
    <source>
        <dbReference type="Proteomes" id="UP000281406"/>
    </source>
</evidence>
<comment type="caution">
    <text evidence="2">The sequence shown here is derived from an EMBL/GenBank/DDBJ whole genome shotgun (WGS) entry which is preliminary data.</text>
</comment>
<protein>
    <submittedName>
        <fullName evidence="2">Uncharacterized protein</fullName>
    </submittedName>
</protein>
<proteinExistence type="predicted"/>
<feature type="region of interest" description="Disordered" evidence="1">
    <location>
        <begin position="69"/>
        <end position="94"/>
    </location>
</feature>
<organism evidence="2 3">
    <name type="scientific">Anabarilius grahami</name>
    <name type="common">Kanglang fish</name>
    <name type="synonym">Barilius grahami</name>
    <dbReference type="NCBI Taxonomy" id="495550"/>
    <lineage>
        <taxon>Eukaryota</taxon>
        <taxon>Metazoa</taxon>
        <taxon>Chordata</taxon>
        <taxon>Craniata</taxon>
        <taxon>Vertebrata</taxon>
        <taxon>Euteleostomi</taxon>
        <taxon>Actinopterygii</taxon>
        <taxon>Neopterygii</taxon>
        <taxon>Teleostei</taxon>
        <taxon>Ostariophysi</taxon>
        <taxon>Cypriniformes</taxon>
        <taxon>Xenocyprididae</taxon>
        <taxon>Xenocypridinae</taxon>
        <taxon>Xenocypridinae incertae sedis</taxon>
        <taxon>Anabarilius</taxon>
    </lineage>
</organism>
<evidence type="ECO:0000256" key="1">
    <source>
        <dbReference type="SAM" id="MobiDB-lite"/>
    </source>
</evidence>
<sequence length="156" mass="17273">MIRWPDGLMSSDAVSTCRIGRKKADEDQLQPMVQNTLRKRSRPTNKNCPTADHRLEVQTALLCKHFHPVKVPRNRERPPPAMKVKGARGRPPFQEGTLISFGKRQSTDLIRDQTLRGKDTHNALALGTVSEPGAPPPVRLAPVLNGPCTLIICVNS</sequence>